<dbReference type="Proteomes" id="UP001174909">
    <property type="component" value="Unassembled WGS sequence"/>
</dbReference>
<name>A0AA35R9A8_GEOBA</name>
<feature type="transmembrane region" description="Helical" evidence="2">
    <location>
        <begin position="288"/>
        <end position="310"/>
    </location>
</feature>
<feature type="transmembrane region" description="Helical" evidence="2">
    <location>
        <begin position="215"/>
        <end position="238"/>
    </location>
</feature>
<keyword evidence="2" id="KW-0472">Membrane</keyword>
<feature type="transmembrane region" description="Helical" evidence="2">
    <location>
        <begin position="355"/>
        <end position="378"/>
    </location>
</feature>
<evidence type="ECO:0000313" key="4">
    <source>
        <dbReference type="Proteomes" id="UP001174909"/>
    </source>
</evidence>
<proteinExistence type="predicted"/>
<keyword evidence="2" id="KW-0812">Transmembrane</keyword>
<feature type="region of interest" description="Disordered" evidence="1">
    <location>
        <begin position="134"/>
        <end position="170"/>
    </location>
</feature>
<feature type="transmembrane region" description="Helical" evidence="2">
    <location>
        <begin position="390"/>
        <end position="411"/>
    </location>
</feature>
<evidence type="ECO:0000256" key="1">
    <source>
        <dbReference type="SAM" id="MobiDB-lite"/>
    </source>
</evidence>
<keyword evidence="2" id="KW-1133">Transmembrane helix</keyword>
<dbReference type="AlphaFoldDB" id="A0AA35R9A8"/>
<sequence length="552" mass="60950">TIKLCPWGSPDTSSEYDYTYTGALVLVFQTATLAKATTMSEEVIVGGESNDVTVQGVEDPGEQAVLPTYDEALNMTRLSGPSTSIQPPVHRASGTVRYSRGTTVQPVHYTPGTIVGHYHGGRRESEERVYLQSLTSPEPPSYPYNDSPPVMEQATPSSSPGQRLTNTPGSRVPLKEPVCFCCYTGMGGLRMPPIMIAAWKIGMKRIMSTGDIGGWARYIFLAVQSLLLLAGIIISFATPFDNEIRRYLGIGFLAFALTFIFVERFIFWCGHGLSDLRRGRSWNLFADVVRLFTTEILIYGALMTTLLSGFVGLIGLLYFLTAVVMKMFIVIKFTWSLLKSRAANCSNAATTQKCLLYGLCINTGALILLQAALVVYVGSLLLTGFSHEGLPLPFIIFSGLVSPYLWGLYFLNVSPFARLFPLSMALDLPPTHNCPDPIDVQTLLPLFERMHSDSKTLSGFTVNVVRLCTSPLFVLTQLLYVVMWSFMVAYMVSDHSTSPLSRYLALGLLVLLSLPSLLYGLFVVILTPFSLYMSPILLNYNEMQYWSVSTVL</sequence>
<keyword evidence="4" id="KW-1185">Reference proteome</keyword>
<feature type="compositionally biased region" description="Polar residues" evidence="1">
    <location>
        <begin position="154"/>
        <end position="169"/>
    </location>
</feature>
<protein>
    <recommendedName>
        <fullName evidence="5">Transmembrane protein</fullName>
    </recommendedName>
</protein>
<accession>A0AA35R9A8</accession>
<reference evidence="3" key="1">
    <citation type="submission" date="2023-03" db="EMBL/GenBank/DDBJ databases">
        <authorList>
            <person name="Steffen K."/>
            <person name="Cardenas P."/>
        </authorList>
    </citation>
    <scope>NUCLEOTIDE SEQUENCE</scope>
</reference>
<feature type="transmembrane region" description="Helical" evidence="2">
    <location>
        <begin position="244"/>
        <end position="267"/>
    </location>
</feature>
<evidence type="ECO:0000313" key="3">
    <source>
        <dbReference type="EMBL" id="CAI8007214.1"/>
    </source>
</evidence>
<feature type="transmembrane region" description="Helical" evidence="2">
    <location>
        <begin position="316"/>
        <end position="335"/>
    </location>
</feature>
<dbReference type="EMBL" id="CASHTH010000755">
    <property type="protein sequence ID" value="CAI8007214.1"/>
    <property type="molecule type" value="Genomic_DNA"/>
</dbReference>
<feature type="non-terminal residue" evidence="3">
    <location>
        <position position="1"/>
    </location>
</feature>
<evidence type="ECO:0008006" key="5">
    <source>
        <dbReference type="Google" id="ProtNLM"/>
    </source>
</evidence>
<feature type="transmembrane region" description="Helical" evidence="2">
    <location>
        <begin position="472"/>
        <end position="492"/>
    </location>
</feature>
<comment type="caution">
    <text evidence="3">The sequence shown here is derived from an EMBL/GenBank/DDBJ whole genome shotgun (WGS) entry which is preliminary data.</text>
</comment>
<gene>
    <name evidence="3" type="ORF">GBAR_LOCUS5106</name>
</gene>
<feature type="transmembrane region" description="Helical" evidence="2">
    <location>
        <begin position="504"/>
        <end position="526"/>
    </location>
</feature>
<organism evidence="3 4">
    <name type="scientific">Geodia barretti</name>
    <name type="common">Barrett's horny sponge</name>
    <dbReference type="NCBI Taxonomy" id="519541"/>
    <lineage>
        <taxon>Eukaryota</taxon>
        <taxon>Metazoa</taxon>
        <taxon>Porifera</taxon>
        <taxon>Demospongiae</taxon>
        <taxon>Heteroscleromorpha</taxon>
        <taxon>Tetractinellida</taxon>
        <taxon>Astrophorina</taxon>
        <taxon>Geodiidae</taxon>
        <taxon>Geodia</taxon>
    </lineage>
</organism>
<evidence type="ECO:0000256" key="2">
    <source>
        <dbReference type="SAM" id="Phobius"/>
    </source>
</evidence>